<dbReference type="SUPFAM" id="SSF161084">
    <property type="entry name" value="MAPEG domain-like"/>
    <property type="match status" value="1"/>
</dbReference>
<organism evidence="6 7">
    <name type="scientific">Tilletiopsis washingtonensis</name>
    <dbReference type="NCBI Taxonomy" id="58919"/>
    <lineage>
        <taxon>Eukaryota</taxon>
        <taxon>Fungi</taxon>
        <taxon>Dikarya</taxon>
        <taxon>Basidiomycota</taxon>
        <taxon>Ustilaginomycotina</taxon>
        <taxon>Exobasidiomycetes</taxon>
        <taxon>Entylomatales</taxon>
        <taxon>Entylomatales incertae sedis</taxon>
        <taxon>Tilletiopsis</taxon>
    </lineage>
</organism>
<sequence length="172" mass="18466">MSVISAGLDRNALTAGRAAHAAGPAIVAAYVLSHVVCSTRLLKNIYGIDDNVCPRGDTARKGEAAVQRRRISRAQLALLERNEGLHANAIEHLPLFIGSVLLGVFAGLPASQINRFAAKYLAVRVAFAVAYLGITDLRASFIRTGLWWTGNVLCFRTLLAATRALNASSLRR</sequence>
<dbReference type="InterPro" id="IPR023352">
    <property type="entry name" value="MAPEG-like_dom_sf"/>
</dbReference>
<dbReference type="EMBL" id="KZ819291">
    <property type="protein sequence ID" value="PWN98363.1"/>
    <property type="molecule type" value="Genomic_DNA"/>
</dbReference>
<keyword evidence="3 5" id="KW-1133">Transmembrane helix</keyword>
<keyword evidence="7" id="KW-1185">Reference proteome</keyword>
<dbReference type="PANTHER" id="PTHR35371">
    <property type="entry name" value="INNER MEMBRANE PROTEIN"/>
    <property type="match status" value="1"/>
</dbReference>
<dbReference type="GeneID" id="37269720"/>
<dbReference type="OrthoDB" id="2122304at2759"/>
<dbReference type="RefSeq" id="XP_025598642.1">
    <property type="nucleotide sequence ID" value="XM_025742176.1"/>
</dbReference>
<protein>
    <recommendedName>
        <fullName evidence="8">Membrane-associated proteins in eicosanoid and glutathione metabolism</fullName>
    </recommendedName>
</protein>
<evidence type="ECO:0000256" key="2">
    <source>
        <dbReference type="ARBA" id="ARBA00022692"/>
    </source>
</evidence>
<dbReference type="PANTHER" id="PTHR35371:SF2">
    <property type="entry name" value="MAPEG FAMILY PROTEIN"/>
    <property type="match status" value="1"/>
</dbReference>
<reference evidence="6 7" key="1">
    <citation type="journal article" date="2018" name="Mol. Biol. Evol.">
        <title>Broad Genomic Sampling Reveals a Smut Pathogenic Ancestry of the Fungal Clade Ustilaginomycotina.</title>
        <authorList>
            <person name="Kijpornyongpan T."/>
            <person name="Mondo S.J."/>
            <person name="Barry K."/>
            <person name="Sandor L."/>
            <person name="Lee J."/>
            <person name="Lipzen A."/>
            <person name="Pangilinan J."/>
            <person name="LaButti K."/>
            <person name="Hainaut M."/>
            <person name="Henrissat B."/>
            <person name="Grigoriev I.V."/>
            <person name="Spatafora J.W."/>
            <person name="Aime M.C."/>
        </authorList>
    </citation>
    <scope>NUCLEOTIDE SEQUENCE [LARGE SCALE GENOMIC DNA]</scope>
    <source>
        <strain evidence="6 7">MCA 4186</strain>
    </source>
</reference>
<evidence type="ECO:0000313" key="7">
    <source>
        <dbReference type="Proteomes" id="UP000245946"/>
    </source>
</evidence>
<evidence type="ECO:0000313" key="6">
    <source>
        <dbReference type="EMBL" id="PWN98363.1"/>
    </source>
</evidence>
<comment type="subcellular location">
    <subcellularLocation>
        <location evidence="1">Membrane</location>
    </subcellularLocation>
</comment>
<dbReference type="Proteomes" id="UP000245946">
    <property type="component" value="Unassembled WGS sequence"/>
</dbReference>
<evidence type="ECO:0000256" key="5">
    <source>
        <dbReference type="SAM" id="Phobius"/>
    </source>
</evidence>
<accession>A0A316ZDQ2</accession>
<dbReference type="AlphaFoldDB" id="A0A316ZDQ2"/>
<gene>
    <name evidence="6" type="ORF">FA09DRAFT_329427</name>
</gene>
<dbReference type="Pfam" id="PF01124">
    <property type="entry name" value="MAPEG"/>
    <property type="match status" value="1"/>
</dbReference>
<evidence type="ECO:0008006" key="8">
    <source>
        <dbReference type="Google" id="ProtNLM"/>
    </source>
</evidence>
<feature type="transmembrane region" description="Helical" evidence="5">
    <location>
        <begin position="117"/>
        <end position="134"/>
    </location>
</feature>
<dbReference type="GO" id="GO:0016020">
    <property type="term" value="C:membrane"/>
    <property type="evidence" value="ECO:0007669"/>
    <property type="project" value="UniProtKB-SubCell"/>
</dbReference>
<keyword evidence="2 5" id="KW-0812">Transmembrane</keyword>
<dbReference type="InterPro" id="IPR001129">
    <property type="entry name" value="Membr-assoc_MAPEG"/>
</dbReference>
<name>A0A316ZDQ2_9BASI</name>
<evidence type="ECO:0000256" key="4">
    <source>
        <dbReference type="ARBA" id="ARBA00023136"/>
    </source>
</evidence>
<keyword evidence="4 5" id="KW-0472">Membrane</keyword>
<proteinExistence type="predicted"/>
<evidence type="ECO:0000256" key="1">
    <source>
        <dbReference type="ARBA" id="ARBA00004370"/>
    </source>
</evidence>
<dbReference type="Gene3D" id="1.20.120.550">
    <property type="entry name" value="Membrane associated eicosanoid/glutathione metabolism-like domain"/>
    <property type="match status" value="1"/>
</dbReference>
<evidence type="ECO:0000256" key="3">
    <source>
        <dbReference type="ARBA" id="ARBA00022989"/>
    </source>
</evidence>